<gene>
    <name evidence="1" type="ORF">METZ01_LOCUS276657</name>
</gene>
<dbReference type="AlphaFoldDB" id="A0A382KK58"/>
<proteinExistence type="predicted"/>
<evidence type="ECO:0000313" key="1">
    <source>
        <dbReference type="EMBL" id="SVC23803.1"/>
    </source>
</evidence>
<dbReference type="EMBL" id="UINC01080663">
    <property type="protein sequence ID" value="SVC23803.1"/>
    <property type="molecule type" value="Genomic_DNA"/>
</dbReference>
<protein>
    <submittedName>
        <fullName evidence="1">Uncharacterized protein</fullName>
    </submittedName>
</protein>
<sequence length="56" mass="6581">MPIFNPVKVLTSKVKPISSTHRYYLVSFLLFASCEKAMVADPNYEKEVMNFRQRRV</sequence>
<name>A0A382KK58_9ZZZZ</name>
<feature type="non-terminal residue" evidence="1">
    <location>
        <position position="1"/>
    </location>
</feature>
<organism evidence="1">
    <name type="scientific">marine metagenome</name>
    <dbReference type="NCBI Taxonomy" id="408172"/>
    <lineage>
        <taxon>unclassified sequences</taxon>
        <taxon>metagenomes</taxon>
        <taxon>ecological metagenomes</taxon>
    </lineage>
</organism>
<reference evidence="1" key="1">
    <citation type="submission" date="2018-05" db="EMBL/GenBank/DDBJ databases">
        <authorList>
            <person name="Lanie J.A."/>
            <person name="Ng W.-L."/>
            <person name="Kazmierczak K.M."/>
            <person name="Andrzejewski T.M."/>
            <person name="Davidsen T.M."/>
            <person name="Wayne K.J."/>
            <person name="Tettelin H."/>
            <person name="Glass J.I."/>
            <person name="Rusch D."/>
            <person name="Podicherti R."/>
            <person name="Tsui H.-C.T."/>
            <person name="Winkler M.E."/>
        </authorList>
    </citation>
    <scope>NUCLEOTIDE SEQUENCE</scope>
</reference>
<accession>A0A382KK58</accession>
<feature type="non-terminal residue" evidence="1">
    <location>
        <position position="56"/>
    </location>
</feature>